<dbReference type="PANTHER" id="PTHR43685">
    <property type="entry name" value="GLYCOSYLTRANSFERASE"/>
    <property type="match status" value="1"/>
</dbReference>
<protein>
    <submittedName>
        <fullName evidence="2">Glycosyl transferase family 2</fullName>
    </submittedName>
</protein>
<evidence type="ECO:0000313" key="2">
    <source>
        <dbReference type="EMBL" id="SFB92079.1"/>
    </source>
</evidence>
<dbReference type="AlphaFoldDB" id="A0A1I1EY22"/>
<dbReference type="PANTHER" id="PTHR43685:SF2">
    <property type="entry name" value="GLYCOSYLTRANSFERASE 2-LIKE DOMAIN-CONTAINING PROTEIN"/>
    <property type="match status" value="1"/>
</dbReference>
<keyword evidence="2" id="KW-0808">Transferase</keyword>
<dbReference type="EMBL" id="FOKY01000021">
    <property type="protein sequence ID" value="SFB92079.1"/>
    <property type="molecule type" value="Genomic_DNA"/>
</dbReference>
<dbReference type="InterPro" id="IPR029044">
    <property type="entry name" value="Nucleotide-diphossugar_trans"/>
</dbReference>
<reference evidence="3" key="1">
    <citation type="submission" date="2016-10" db="EMBL/GenBank/DDBJ databases">
        <authorList>
            <person name="Varghese N."/>
            <person name="Submissions S."/>
        </authorList>
    </citation>
    <scope>NUCLEOTIDE SEQUENCE [LARGE SCALE GENOMIC DNA]</scope>
    <source>
        <strain evidence="3">ATCC 43811</strain>
    </source>
</reference>
<dbReference type="Gene3D" id="3.90.550.10">
    <property type="entry name" value="Spore Coat Polysaccharide Biosynthesis Protein SpsA, Chain A"/>
    <property type="match status" value="1"/>
</dbReference>
<dbReference type="RefSeq" id="WP_092319897.1">
    <property type="nucleotide sequence ID" value="NZ_FOKY01000021.1"/>
</dbReference>
<dbReference type="InterPro" id="IPR001173">
    <property type="entry name" value="Glyco_trans_2-like"/>
</dbReference>
<dbReference type="SUPFAM" id="SSF53448">
    <property type="entry name" value="Nucleotide-diphospho-sugar transferases"/>
    <property type="match status" value="1"/>
</dbReference>
<feature type="domain" description="Glycosyltransferase 2-like" evidence="1">
    <location>
        <begin position="10"/>
        <end position="72"/>
    </location>
</feature>
<dbReference type="OrthoDB" id="305760at2"/>
<sequence length="82" mass="9285">MIYDQRGKISVVIPTYNRKIMLKKAIDSVLAQEYGNIEIIVSDNASTDGTDVMMEYTKQKIFTITAHTTKGYIKSGLFLIHI</sequence>
<evidence type="ECO:0000313" key="3">
    <source>
        <dbReference type="Proteomes" id="UP000240042"/>
    </source>
</evidence>
<dbReference type="Pfam" id="PF00535">
    <property type="entry name" value="Glycos_transf_2"/>
    <property type="match status" value="1"/>
</dbReference>
<dbReference type="InterPro" id="IPR050834">
    <property type="entry name" value="Glycosyltransf_2"/>
</dbReference>
<dbReference type="GO" id="GO:0016740">
    <property type="term" value="F:transferase activity"/>
    <property type="evidence" value="ECO:0007669"/>
    <property type="project" value="UniProtKB-KW"/>
</dbReference>
<accession>A0A1I1EY22</accession>
<dbReference type="Proteomes" id="UP000240042">
    <property type="component" value="Unassembled WGS sequence"/>
</dbReference>
<evidence type="ECO:0000259" key="1">
    <source>
        <dbReference type="Pfam" id="PF00535"/>
    </source>
</evidence>
<organism evidence="2 3">
    <name type="scientific">Brevinema andersonii</name>
    <dbReference type="NCBI Taxonomy" id="34097"/>
    <lineage>
        <taxon>Bacteria</taxon>
        <taxon>Pseudomonadati</taxon>
        <taxon>Spirochaetota</taxon>
        <taxon>Spirochaetia</taxon>
        <taxon>Brevinematales</taxon>
        <taxon>Brevinemataceae</taxon>
        <taxon>Brevinema</taxon>
    </lineage>
</organism>
<dbReference type="CDD" id="cd00761">
    <property type="entry name" value="Glyco_tranf_GTA_type"/>
    <property type="match status" value="1"/>
</dbReference>
<keyword evidence="3" id="KW-1185">Reference proteome</keyword>
<proteinExistence type="predicted"/>
<dbReference type="STRING" id="34097.SAMN02745150_01324"/>
<name>A0A1I1EY22_BREAD</name>
<gene>
    <name evidence="2" type="ORF">SAMN02745150_01324</name>
</gene>